<gene>
    <name evidence="1" type="ORF">GB864_01140</name>
</gene>
<proteinExistence type="predicted"/>
<protein>
    <submittedName>
        <fullName evidence="1">Electron transfer flavoprotein subunit alpha/FixB family protein</fullName>
    </submittedName>
</protein>
<feature type="non-terminal residue" evidence="1">
    <location>
        <position position="58"/>
    </location>
</feature>
<keyword evidence="2" id="KW-1185">Reference proteome</keyword>
<dbReference type="Proteomes" id="UP000438182">
    <property type="component" value="Unassembled WGS sequence"/>
</dbReference>
<comment type="caution">
    <text evidence="1">The sequence shown here is derived from an EMBL/GenBank/DDBJ whole genome shotgun (WGS) entry which is preliminary data.</text>
</comment>
<reference evidence="1 2" key="1">
    <citation type="submission" date="2019-12" db="EMBL/GenBank/DDBJ databases">
        <authorList>
            <person name="Kim Y.S."/>
        </authorList>
    </citation>
    <scope>NUCLEOTIDE SEQUENCE [LARGE SCALE GENOMIC DNA]</scope>
    <source>
        <strain evidence="1 2">MMS17-SY077</strain>
    </source>
</reference>
<organism evidence="1 2">
    <name type="scientific">Agromyces seonyuensis</name>
    <dbReference type="NCBI Taxonomy" id="2662446"/>
    <lineage>
        <taxon>Bacteria</taxon>
        <taxon>Bacillati</taxon>
        <taxon>Actinomycetota</taxon>
        <taxon>Actinomycetes</taxon>
        <taxon>Micrococcales</taxon>
        <taxon>Microbacteriaceae</taxon>
        <taxon>Agromyces</taxon>
    </lineage>
</organism>
<evidence type="ECO:0000313" key="1">
    <source>
        <dbReference type="EMBL" id="MWB97169.1"/>
    </source>
</evidence>
<dbReference type="AlphaFoldDB" id="A0A6I4NZI2"/>
<sequence>MPAPILVALDTAPDGSLAPSAAGLLAAASALGEAVALVVAAPGTGEPLAEAAAHVGDG</sequence>
<evidence type="ECO:0000313" key="2">
    <source>
        <dbReference type="Proteomes" id="UP000438182"/>
    </source>
</evidence>
<accession>A0A6I4NZI2</accession>
<dbReference type="EMBL" id="WSTA01000002">
    <property type="protein sequence ID" value="MWB97169.1"/>
    <property type="molecule type" value="Genomic_DNA"/>
</dbReference>
<name>A0A6I4NZI2_9MICO</name>